<evidence type="ECO:0000313" key="2">
    <source>
        <dbReference type="Proteomes" id="UP000006906"/>
    </source>
</evidence>
<evidence type="ECO:0000313" key="1">
    <source>
        <dbReference type="EMBL" id="PNW78233.1"/>
    </source>
</evidence>
<accession>A0A2K3DCI4</accession>
<proteinExistence type="predicted"/>
<dbReference type="EMBL" id="CM008970">
    <property type="protein sequence ID" value="PNW78233.1"/>
    <property type="molecule type" value="Genomic_DNA"/>
</dbReference>
<dbReference type="AlphaFoldDB" id="A0A2K3DCI4"/>
<reference evidence="1 2" key="1">
    <citation type="journal article" date="2007" name="Science">
        <title>The Chlamydomonas genome reveals the evolution of key animal and plant functions.</title>
        <authorList>
            <person name="Merchant S.S."/>
            <person name="Prochnik S.E."/>
            <person name="Vallon O."/>
            <person name="Harris E.H."/>
            <person name="Karpowicz S.J."/>
            <person name="Witman G.B."/>
            <person name="Terry A."/>
            <person name="Salamov A."/>
            <person name="Fritz-Laylin L.K."/>
            <person name="Marechal-Drouard L."/>
            <person name="Marshall W.F."/>
            <person name="Qu L.H."/>
            <person name="Nelson D.R."/>
            <person name="Sanderfoot A.A."/>
            <person name="Spalding M.H."/>
            <person name="Kapitonov V.V."/>
            <person name="Ren Q."/>
            <person name="Ferris P."/>
            <person name="Lindquist E."/>
            <person name="Shapiro H."/>
            <person name="Lucas S.M."/>
            <person name="Grimwood J."/>
            <person name="Schmutz J."/>
            <person name="Cardol P."/>
            <person name="Cerutti H."/>
            <person name="Chanfreau G."/>
            <person name="Chen C.L."/>
            <person name="Cognat V."/>
            <person name="Croft M.T."/>
            <person name="Dent R."/>
            <person name="Dutcher S."/>
            <person name="Fernandez E."/>
            <person name="Fukuzawa H."/>
            <person name="Gonzalez-Ballester D."/>
            <person name="Gonzalez-Halphen D."/>
            <person name="Hallmann A."/>
            <person name="Hanikenne M."/>
            <person name="Hippler M."/>
            <person name="Inwood W."/>
            <person name="Jabbari K."/>
            <person name="Kalanon M."/>
            <person name="Kuras R."/>
            <person name="Lefebvre P.A."/>
            <person name="Lemaire S.D."/>
            <person name="Lobanov A.V."/>
            <person name="Lohr M."/>
            <person name="Manuell A."/>
            <person name="Meier I."/>
            <person name="Mets L."/>
            <person name="Mittag M."/>
            <person name="Mittelmeier T."/>
            <person name="Moroney J.V."/>
            <person name="Moseley J."/>
            <person name="Napoli C."/>
            <person name="Nedelcu A.M."/>
            <person name="Niyogi K."/>
            <person name="Novoselov S.V."/>
            <person name="Paulsen I.T."/>
            <person name="Pazour G."/>
            <person name="Purton S."/>
            <person name="Ral J.P."/>
            <person name="Riano-Pachon D.M."/>
            <person name="Riekhof W."/>
            <person name="Rymarquis L."/>
            <person name="Schroda M."/>
            <person name="Stern D."/>
            <person name="Umen J."/>
            <person name="Willows R."/>
            <person name="Wilson N."/>
            <person name="Zimmer S.L."/>
            <person name="Allmer J."/>
            <person name="Balk J."/>
            <person name="Bisova K."/>
            <person name="Chen C.J."/>
            <person name="Elias M."/>
            <person name="Gendler K."/>
            <person name="Hauser C."/>
            <person name="Lamb M.R."/>
            <person name="Ledford H."/>
            <person name="Long J.C."/>
            <person name="Minagawa J."/>
            <person name="Page M.D."/>
            <person name="Pan J."/>
            <person name="Pootakham W."/>
            <person name="Roje S."/>
            <person name="Rose A."/>
            <person name="Stahlberg E."/>
            <person name="Terauchi A.M."/>
            <person name="Yang P."/>
            <person name="Ball S."/>
            <person name="Bowler C."/>
            <person name="Dieckmann C.L."/>
            <person name="Gladyshev V.N."/>
            <person name="Green P."/>
            <person name="Jorgensen R."/>
            <person name="Mayfield S."/>
            <person name="Mueller-Roeber B."/>
            <person name="Rajamani S."/>
            <person name="Sayre R.T."/>
            <person name="Brokstein P."/>
            <person name="Dubchak I."/>
            <person name="Goodstein D."/>
            <person name="Hornick L."/>
            <person name="Huang Y.W."/>
            <person name="Jhaveri J."/>
            <person name="Luo Y."/>
            <person name="Martinez D."/>
            <person name="Ngau W.C."/>
            <person name="Otillar B."/>
            <person name="Poliakov A."/>
            <person name="Porter A."/>
            <person name="Szajkowski L."/>
            <person name="Werner G."/>
            <person name="Zhou K."/>
            <person name="Grigoriev I.V."/>
            <person name="Rokhsar D.S."/>
            <person name="Grossman A.R."/>
        </authorList>
    </citation>
    <scope>NUCLEOTIDE SEQUENCE [LARGE SCALE GENOMIC DNA]</scope>
    <source>
        <strain evidence="2">CC-503</strain>
    </source>
</reference>
<dbReference type="RefSeq" id="XP_042920708.1">
    <property type="nucleotide sequence ID" value="XM_043065412.1"/>
</dbReference>
<organism evidence="1 2">
    <name type="scientific">Chlamydomonas reinhardtii</name>
    <name type="common">Chlamydomonas smithii</name>
    <dbReference type="NCBI Taxonomy" id="3055"/>
    <lineage>
        <taxon>Eukaryota</taxon>
        <taxon>Viridiplantae</taxon>
        <taxon>Chlorophyta</taxon>
        <taxon>core chlorophytes</taxon>
        <taxon>Chlorophyceae</taxon>
        <taxon>CS clade</taxon>
        <taxon>Chlamydomonadales</taxon>
        <taxon>Chlamydomonadaceae</taxon>
        <taxon>Chlamydomonas</taxon>
    </lineage>
</organism>
<name>A0A2K3DCI4_CHLRE</name>
<gene>
    <name evidence="1" type="ORF">CHLRE_09g386755v5</name>
</gene>
<dbReference type="Proteomes" id="UP000006906">
    <property type="component" value="Chromosome 9"/>
</dbReference>
<keyword evidence="2" id="KW-1185">Reference proteome</keyword>
<dbReference type="InParanoid" id="A0A2K3DCI4"/>
<dbReference type="Gramene" id="PNW78233">
    <property type="protein sequence ID" value="PNW78233"/>
    <property type="gene ID" value="CHLRE_09g386755v5"/>
</dbReference>
<sequence length="54" mass="5957">MWGRRLSQGSRGLACFTACQDDSHFHLLPGRLCVHPQADTVHARQLVTRAKAVG</sequence>
<dbReference type="KEGG" id="cre:CHLRE_09g386755v5"/>
<dbReference type="GeneID" id="66054571"/>
<protein>
    <submittedName>
        <fullName evidence="1">Uncharacterized protein</fullName>
    </submittedName>
</protein>